<dbReference type="EMBL" id="BAABBW010000001">
    <property type="protein sequence ID" value="GAA4167127.1"/>
    <property type="molecule type" value="Genomic_DNA"/>
</dbReference>
<dbReference type="Proteomes" id="UP001501079">
    <property type="component" value="Unassembled WGS sequence"/>
</dbReference>
<keyword evidence="1" id="KW-0472">Membrane</keyword>
<dbReference type="Pfam" id="PF25549">
    <property type="entry name" value="DUF7927"/>
    <property type="match status" value="1"/>
</dbReference>
<dbReference type="PANTHER" id="PTHR34819:SF3">
    <property type="entry name" value="CELL SURFACE PROTEIN"/>
    <property type="match status" value="1"/>
</dbReference>
<feature type="domain" description="DUF7507" evidence="4">
    <location>
        <begin position="1617"/>
        <end position="1718"/>
    </location>
</feature>
<dbReference type="InterPro" id="IPR047589">
    <property type="entry name" value="DUF11_rpt"/>
</dbReference>
<evidence type="ECO:0000313" key="6">
    <source>
        <dbReference type="EMBL" id="GAA4167127.1"/>
    </source>
</evidence>
<evidence type="ECO:0008006" key="8">
    <source>
        <dbReference type="Google" id="ProtNLM"/>
    </source>
</evidence>
<evidence type="ECO:0000259" key="4">
    <source>
        <dbReference type="Pfam" id="PF24346"/>
    </source>
</evidence>
<dbReference type="InterPro" id="IPR057687">
    <property type="entry name" value="DUF7927"/>
</dbReference>
<feature type="transmembrane region" description="Helical" evidence="1">
    <location>
        <begin position="1758"/>
        <end position="1779"/>
    </location>
</feature>
<dbReference type="Pfam" id="PF01345">
    <property type="entry name" value="DUF11"/>
    <property type="match status" value="1"/>
</dbReference>
<feature type="chain" id="PRO_5045628193" description="DUF11 domain-containing protein" evidence="2">
    <location>
        <begin position="31"/>
        <end position="1789"/>
    </location>
</feature>
<feature type="domain" description="DUF7507" evidence="4">
    <location>
        <begin position="1384"/>
        <end position="1486"/>
    </location>
</feature>
<evidence type="ECO:0000259" key="3">
    <source>
        <dbReference type="Pfam" id="PF01345"/>
    </source>
</evidence>
<dbReference type="InterPro" id="IPR055354">
    <property type="entry name" value="DUF7507"/>
</dbReference>
<evidence type="ECO:0000313" key="7">
    <source>
        <dbReference type="Proteomes" id="UP001501079"/>
    </source>
</evidence>
<evidence type="ECO:0000256" key="1">
    <source>
        <dbReference type="SAM" id="Phobius"/>
    </source>
</evidence>
<name>A0ABP7ZP92_9MICO</name>
<evidence type="ECO:0000259" key="5">
    <source>
        <dbReference type="Pfam" id="PF25549"/>
    </source>
</evidence>
<feature type="signal peptide" evidence="2">
    <location>
        <begin position="1"/>
        <end position="30"/>
    </location>
</feature>
<dbReference type="InterPro" id="IPR051172">
    <property type="entry name" value="Chlamydia_OmcB"/>
</dbReference>
<evidence type="ECO:0000256" key="2">
    <source>
        <dbReference type="SAM" id="SignalP"/>
    </source>
</evidence>
<keyword evidence="1" id="KW-0812">Transmembrane</keyword>
<dbReference type="Pfam" id="PF24346">
    <property type="entry name" value="DUF7507"/>
    <property type="match status" value="3"/>
</dbReference>
<comment type="caution">
    <text evidence="6">The sequence shown here is derived from an EMBL/GenBank/DDBJ whole genome shotgun (WGS) entry which is preliminary data.</text>
</comment>
<keyword evidence="7" id="KW-1185">Reference proteome</keyword>
<protein>
    <recommendedName>
        <fullName evidence="8">DUF11 domain-containing protein</fullName>
    </recommendedName>
</protein>
<proteinExistence type="predicted"/>
<keyword evidence="2" id="KW-0732">Signal</keyword>
<reference evidence="7" key="1">
    <citation type="journal article" date="2019" name="Int. J. Syst. Evol. Microbiol.">
        <title>The Global Catalogue of Microorganisms (GCM) 10K type strain sequencing project: providing services to taxonomists for standard genome sequencing and annotation.</title>
        <authorList>
            <consortium name="The Broad Institute Genomics Platform"/>
            <consortium name="The Broad Institute Genome Sequencing Center for Infectious Disease"/>
            <person name="Wu L."/>
            <person name="Ma J."/>
        </authorList>
    </citation>
    <scope>NUCLEOTIDE SEQUENCE [LARGE SCALE GENOMIC DNA]</scope>
    <source>
        <strain evidence="7">JCM 17591</strain>
    </source>
</reference>
<organism evidence="6 7">
    <name type="scientific">Gryllotalpicola koreensis</name>
    <dbReference type="NCBI Taxonomy" id="993086"/>
    <lineage>
        <taxon>Bacteria</taxon>
        <taxon>Bacillati</taxon>
        <taxon>Actinomycetota</taxon>
        <taxon>Actinomycetes</taxon>
        <taxon>Micrococcales</taxon>
        <taxon>Microbacteriaceae</taxon>
        <taxon>Gryllotalpicola</taxon>
    </lineage>
</organism>
<feature type="domain" description="DUF7507" evidence="4">
    <location>
        <begin position="1500"/>
        <end position="1604"/>
    </location>
</feature>
<keyword evidence="1" id="KW-1133">Transmembrane helix</keyword>
<gene>
    <name evidence="6" type="ORF">GCM10022287_00160</name>
</gene>
<accession>A0ABP7ZP92</accession>
<dbReference type="Gene3D" id="2.60.40.740">
    <property type="match status" value="1"/>
</dbReference>
<dbReference type="NCBIfam" id="TIGR01451">
    <property type="entry name" value="B_ant_repeat"/>
    <property type="match status" value="3"/>
</dbReference>
<sequence>MRHRGRASAVVIAILATVMAFLAPTLPADAAGSGVLGVAVAAVDSAGAPLTSVSSNGTYVAGGGDVAIVGYRVTYSCSAAACAGASVALTPPQTDPQGFGKQLLAYDSWTAPFTGATIAGTDAAGETISLGDLAAGASGSFTVYYAIQPVAPHGTTIAPAEYFPDGFPIATTATISSSTATASVSANSAPVAWHIAVPNPSIVESVADTVAPDVNVTYSVGMGSGAFVYGGSGRIVGSSAAQAAGSYVVVDQLPAEAVYVSSTYGGVYDATAHTVTWTVGSADAPDVNAAGGWGQAGGTWTTASPYYGPHTVTVQYPASNFPEADAEGCNFEASVSNTVTATLTYLDPAHTVKTVSTPAGQGDTLVQCYEPFGRATMSKSASGDVNSGSVGVTMDNVPPDTTGVICPSTGVDSWGRACTAGQQVPAYGEHDLYWNVSTRNAGNQPGVATVTDDQLDLPGAPVYEIYSSSTTPAPTVNWTYQCGTDAPVSGTTVSRDVKLTTAQRSAGCRYTAATVTSGTLAPGNHSPDDTNAGTEFYVRFYYAVTTAAIPLIGTQVTNTASAVMSYPGTSLADVDAGSDSKTIQFRAWPTVTTLPSFTASFPAAAAVDGGGNAVPGRDVTFSVTGTTANVDADAGITPEYVFIAPAGWSIDDGSASFPAGSVPAGAQFSYSTATIGGVDRELVTVTWPSDVSFGANTTWPTLSVKAQPTFAVAAGTTSQATAWVGDARDQFDNTQASYAGAVQDTTDADGNGLSSDWFSSASQGVLVSSADGLSVVKQICQPDPTAADGCDWISNPGDTVAVAPNADDITYRVILQDTGNTTLSGVVAYDVLPYLGDTGTSAGTATTPRGSTFAETLSGTSKVSSKVQLAYSGSTNPARPEVAPGAPGAVDDWGTTAAGAQAIRATVTGTLQPGETVSFTYAATVAGVTALGSQACNSVAVASDQTLAAEPLPVCATTAQADLAITIPAHLSLQYGRPGVLPFTVSNLPGGNAQASGSVTISVPAGLTVTDFAPSGWSCSTSDDDTAPLSGPVSLDCLPVNADGTTRQLAAGSPDALDLPVVPETESGPIAVLATVTGPLFDPDGGNNLTTGEWNIAPATAGVALTKSDGVSAATAGQRLSYTLTASNLLVGEAVSGAVVTDTLPDSLVFVSASGDGALSGVAAGQAGGTVSWTLPTLAAAGQATTAGGEPSGAAGSTVELTLTVRVAPSATGDVVNTARLDAPDPAEPRARLTATADDTDQLRALSITKTSDVSAFGVTVGDTITYTVTERNRGDADFTTSSPAAIVDDLSGVLGQASFIPGSATIAIDGGAPAAVADPSGTALRWSGALAAGSTAVLSYRVVVTSGAVPVANAAYIEDPTSCVNGADANGLPCATTTDAFGPALTILKTATLADENGNGTADTGESISYRFVVTNTGGATAHDVTVHDPKVTGVSPASAVVEPGESVAFTSSAYLVTQADVDAEAPISNTAYATGLSPLDLPTTSPDSTATTPVTAAAPALALVKSGDLDDANGNGVVDAGETIAYHFVVTNTGNVTLHGVTIADAKVTGVDPASATLAPGQQQLFTAQPFVAQQSDIDAGGFVVNVATATGLDPLGGDVTSDPSEVRTPVADPAPAMTIIKRAQLHDTSGDGLAEAGETITYTFEVTNTGNMTESGVVIDDPKVSAVTPASATLYPGQTLVFTSSPYRVTQADADSGKVSNTATAHGADAAGVVTTTDPSTAVVETDPPAPVVAAAGGDPVTTILAVTGTRISPWLTAGAGALIALGLGALAARALRAKRRGLPRG</sequence>
<dbReference type="PANTHER" id="PTHR34819">
    <property type="entry name" value="LARGE CYSTEINE-RICH PERIPLASMIC PROTEIN OMCB"/>
    <property type="match status" value="1"/>
</dbReference>
<feature type="domain" description="DUF7927" evidence="5">
    <location>
        <begin position="1246"/>
        <end position="1347"/>
    </location>
</feature>
<feature type="domain" description="DUF11" evidence="3">
    <location>
        <begin position="1104"/>
        <end position="1227"/>
    </location>
</feature>
<dbReference type="RefSeq" id="WP_344751188.1">
    <property type="nucleotide sequence ID" value="NZ_BAABBW010000001.1"/>
</dbReference>
<dbReference type="InterPro" id="IPR001434">
    <property type="entry name" value="OmcB-like_DUF11"/>
</dbReference>